<evidence type="ECO:0000313" key="3">
    <source>
        <dbReference type="Proteomes" id="UP000045706"/>
    </source>
</evidence>
<feature type="non-terminal residue" evidence="2">
    <location>
        <position position="1"/>
    </location>
</feature>
<feature type="region of interest" description="Disordered" evidence="1">
    <location>
        <begin position="79"/>
        <end position="132"/>
    </location>
</feature>
<proteinExistence type="predicted"/>
<accession>A0A0G4L3A2</accession>
<dbReference type="EMBL" id="CVQI01006925">
    <property type="protein sequence ID" value="CRK16408.1"/>
    <property type="molecule type" value="Genomic_DNA"/>
</dbReference>
<dbReference type="Proteomes" id="UP000045706">
    <property type="component" value="Unassembled WGS sequence"/>
</dbReference>
<name>A0A0G4L3A2_VERLO</name>
<organism evidence="2 3">
    <name type="scientific">Verticillium longisporum</name>
    <name type="common">Verticillium dahliae var. longisporum</name>
    <dbReference type="NCBI Taxonomy" id="100787"/>
    <lineage>
        <taxon>Eukaryota</taxon>
        <taxon>Fungi</taxon>
        <taxon>Dikarya</taxon>
        <taxon>Ascomycota</taxon>
        <taxon>Pezizomycotina</taxon>
        <taxon>Sordariomycetes</taxon>
        <taxon>Hypocreomycetidae</taxon>
        <taxon>Glomerellales</taxon>
        <taxon>Plectosphaerellaceae</taxon>
        <taxon>Verticillium</taxon>
    </lineage>
</organism>
<feature type="non-terminal residue" evidence="2">
    <location>
        <position position="132"/>
    </location>
</feature>
<sequence>RQHAQRRAQVLSLPAPGPVGRGHLHGTRDLGCRPGAVLQAHDPERRGGAVGGGAGVGRRSDAHRHRHGVAALDISCRGEACHSHGPPVPHQQEDRHDPLHVLQPRGRRVVQGAAAVDEARQERLRQGGPRHA</sequence>
<evidence type="ECO:0000256" key="1">
    <source>
        <dbReference type="SAM" id="MobiDB-lite"/>
    </source>
</evidence>
<gene>
    <name evidence="2" type="ORF">BN1723_017466</name>
</gene>
<protein>
    <submittedName>
        <fullName evidence="2">Uncharacterized protein</fullName>
    </submittedName>
</protein>
<feature type="region of interest" description="Disordered" evidence="1">
    <location>
        <begin position="1"/>
        <end position="66"/>
    </location>
</feature>
<dbReference type="AlphaFoldDB" id="A0A0G4L3A2"/>
<reference evidence="3" key="1">
    <citation type="submission" date="2015-05" db="EMBL/GenBank/DDBJ databases">
        <authorList>
            <person name="Fogelqvist Johan"/>
        </authorList>
    </citation>
    <scope>NUCLEOTIDE SEQUENCE [LARGE SCALE GENOMIC DNA]</scope>
</reference>
<evidence type="ECO:0000313" key="2">
    <source>
        <dbReference type="EMBL" id="CRK16408.1"/>
    </source>
</evidence>